<feature type="region of interest" description="Disordered" evidence="1">
    <location>
        <begin position="91"/>
        <end position="114"/>
    </location>
</feature>
<dbReference type="InParanoid" id="A0A0G4EGV2"/>
<dbReference type="VEuPathDB" id="CryptoDB:Vbra_11669"/>
<gene>
    <name evidence="2" type="ORF">Vbra_11669</name>
</gene>
<dbReference type="SUPFAM" id="SSF50998">
    <property type="entry name" value="Quinoprotein alcohol dehydrogenase-like"/>
    <property type="match status" value="1"/>
</dbReference>
<evidence type="ECO:0000313" key="2">
    <source>
        <dbReference type="EMBL" id="CEL94735.1"/>
    </source>
</evidence>
<proteinExistence type="predicted"/>
<dbReference type="AlphaFoldDB" id="A0A0G4EGV2"/>
<reference evidence="2 3" key="1">
    <citation type="submission" date="2014-11" db="EMBL/GenBank/DDBJ databases">
        <authorList>
            <person name="Zhu J."/>
            <person name="Qi W."/>
            <person name="Song R."/>
        </authorList>
    </citation>
    <scope>NUCLEOTIDE SEQUENCE [LARGE SCALE GENOMIC DNA]</scope>
</reference>
<dbReference type="InterPro" id="IPR036047">
    <property type="entry name" value="F-box-like_dom_sf"/>
</dbReference>
<accession>A0A0G4EGV2</accession>
<evidence type="ECO:0008006" key="4">
    <source>
        <dbReference type="Google" id="ProtNLM"/>
    </source>
</evidence>
<evidence type="ECO:0000313" key="3">
    <source>
        <dbReference type="Proteomes" id="UP000041254"/>
    </source>
</evidence>
<dbReference type="Gene3D" id="2.130.10.10">
    <property type="entry name" value="YVTN repeat-like/Quinoprotein amine dehydrogenase"/>
    <property type="match status" value="1"/>
</dbReference>
<dbReference type="Proteomes" id="UP000041254">
    <property type="component" value="Unassembled WGS sequence"/>
</dbReference>
<evidence type="ECO:0000256" key="1">
    <source>
        <dbReference type="SAM" id="MobiDB-lite"/>
    </source>
</evidence>
<sequence length="557" mass="61368">MERSPKALCGNLGRIPDVLLWEVCGLLGARGVLTLSETCSRCREVAMKPCVWAQLCAMRWPRGLNAAAYHHQCIALYRDSNGWLPLKLAQQSDGSSSGDSRPSSASSSGSCGRSRAAAPLSRWVRASPRFDIQKHKVTSPFVNTMDLRQDGEKVYTVTESGRGGKSLISVYDVATGALDHSKTVDVRSINCIDLCGGIYATGDDGGHVRVFSKTDHHQKATMKCMSEVNDLRLTRESVAINVRTSSRYPAGMEVWHIESGHRERLRPADTNDKWIHAVDLNEDKSINDVTFVGENTADGCFWILQCDMRRKDRVVLELQQSKRMLWPLRVTGRQVLYAYVHRTGDRNGKIRHLDLRYPKPSPLLEDHRPYPSSPASSRHSPCRRRGGPHIIDAPTPPSHIRPRPSARHSTTRVSSASYTPPPAAAAAAAAATASDVSPRPFPSISSIASAITGAAVACEKGVASDMVQVLPHRVEDFRIMHGHIYALCESKNELSLWRSPLATASQPPECLSVIDIFDPQGWNEPLKLLQCCENGWTCTYGEHLAVGKVVQPWTFAP</sequence>
<feature type="compositionally biased region" description="Low complexity" evidence="1">
    <location>
        <begin position="92"/>
        <end position="114"/>
    </location>
</feature>
<protein>
    <recommendedName>
        <fullName evidence="4">F-box domain-containing protein</fullName>
    </recommendedName>
</protein>
<organism evidence="2 3">
    <name type="scientific">Vitrella brassicaformis (strain CCMP3155)</name>
    <dbReference type="NCBI Taxonomy" id="1169540"/>
    <lineage>
        <taxon>Eukaryota</taxon>
        <taxon>Sar</taxon>
        <taxon>Alveolata</taxon>
        <taxon>Colpodellida</taxon>
        <taxon>Vitrellaceae</taxon>
        <taxon>Vitrella</taxon>
    </lineage>
</organism>
<name>A0A0G4EGV2_VITBC</name>
<dbReference type="EMBL" id="CDMY01000226">
    <property type="protein sequence ID" value="CEL94735.1"/>
    <property type="molecule type" value="Genomic_DNA"/>
</dbReference>
<keyword evidence="3" id="KW-1185">Reference proteome</keyword>
<dbReference type="SUPFAM" id="SSF81383">
    <property type="entry name" value="F-box domain"/>
    <property type="match status" value="1"/>
</dbReference>
<dbReference type="InterPro" id="IPR011047">
    <property type="entry name" value="Quinoprotein_ADH-like_sf"/>
</dbReference>
<feature type="region of interest" description="Disordered" evidence="1">
    <location>
        <begin position="351"/>
        <end position="420"/>
    </location>
</feature>
<dbReference type="OrthoDB" id="331677at2759"/>
<feature type="compositionally biased region" description="Basic residues" evidence="1">
    <location>
        <begin position="400"/>
        <end position="410"/>
    </location>
</feature>
<dbReference type="InterPro" id="IPR015943">
    <property type="entry name" value="WD40/YVTN_repeat-like_dom_sf"/>
</dbReference>